<dbReference type="Proteomes" id="UP000279307">
    <property type="component" value="Chromosome 10"/>
</dbReference>
<dbReference type="Gene3D" id="1.25.40.20">
    <property type="entry name" value="Ankyrin repeat-containing domain"/>
    <property type="match status" value="1"/>
</dbReference>
<dbReference type="AlphaFoldDB" id="A0A3L8DBQ8"/>
<dbReference type="PANTHER" id="PTHR24172">
    <property type="entry name" value="ANK_REP_REGION DOMAIN-CONTAINING PROTEIN"/>
    <property type="match status" value="1"/>
</dbReference>
<dbReference type="InterPro" id="IPR049630">
    <property type="entry name" value="DYDC-like_DD"/>
</dbReference>
<dbReference type="InterPro" id="IPR007858">
    <property type="entry name" value="Dpy-30_motif"/>
</dbReference>
<evidence type="ECO:0000313" key="3">
    <source>
        <dbReference type="Proteomes" id="UP000279307"/>
    </source>
</evidence>
<evidence type="ECO:0000256" key="1">
    <source>
        <dbReference type="SAM" id="MobiDB-lite"/>
    </source>
</evidence>
<comment type="caution">
    <text evidence="2">The sequence shown here is derived from an EMBL/GenBank/DDBJ whole genome shotgun (WGS) entry which is preliminary data.</text>
</comment>
<dbReference type="SUPFAM" id="SSF48403">
    <property type="entry name" value="Ankyrin repeat"/>
    <property type="match status" value="1"/>
</dbReference>
<evidence type="ECO:0000313" key="2">
    <source>
        <dbReference type="EMBL" id="RLU17338.1"/>
    </source>
</evidence>
<gene>
    <name evidence="2" type="ORF">DMN91_009571</name>
</gene>
<sequence>MKNDNEADIPIFRTEEGRYLASSLGDPLIKGLTEVAKSRPKDPVTYLATYLYNFASKNKTNEQESNVLIIPDREEGQLDNVENDNFDEDAGYPRSPGSDIPESTFSNPNRDGLYQLLLETQVNVGFRDELYRTARDVAEQANIRENVEEIDRYVVYLAARGETDKLVELLLEGYDHILDAEDEGVNIIEVAAHRGHDATVQFLQSIPNYVNQREQLHAAIRMDDEERAKELLHMANGGGKLLALGKNSIEVLSNVLIKAGARRIVKDLKSRQPSYYFMNKSDIERLQEEENSMIQ</sequence>
<accession>A0A3L8DBQ8</accession>
<protein>
    <recommendedName>
        <fullName evidence="4">RIIa domain-containing protein</fullName>
    </recommendedName>
</protein>
<feature type="compositionally biased region" description="Acidic residues" evidence="1">
    <location>
        <begin position="81"/>
        <end position="90"/>
    </location>
</feature>
<dbReference type="EMBL" id="QOIP01000010">
    <property type="protein sequence ID" value="RLU17338.1"/>
    <property type="molecule type" value="Genomic_DNA"/>
</dbReference>
<dbReference type="OrthoDB" id="432281at2759"/>
<feature type="region of interest" description="Disordered" evidence="1">
    <location>
        <begin position="81"/>
        <end position="104"/>
    </location>
</feature>
<evidence type="ECO:0008006" key="4">
    <source>
        <dbReference type="Google" id="ProtNLM"/>
    </source>
</evidence>
<reference evidence="2 3" key="1">
    <citation type="journal article" date="2018" name="Genome Res.">
        <title>The genomic architecture and molecular evolution of ant odorant receptors.</title>
        <authorList>
            <person name="McKenzie S.K."/>
            <person name="Kronauer D.J.C."/>
        </authorList>
    </citation>
    <scope>NUCLEOTIDE SEQUENCE [LARGE SCALE GENOMIC DNA]</scope>
    <source>
        <strain evidence="2">Clonal line C1</strain>
    </source>
</reference>
<dbReference type="InterPro" id="IPR036770">
    <property type="entry name" value="Ankyrin_rpt-contain_sf"/>
</dbReference>
<name>A0A3L8DBQ8_OOCBI</name>
<dbReference type="Pfam" id="PF05186">
    <property type="entry name" value="Dpy-30"/>
    <property type="match status" value="1"/>
</dbReference>
<dbReference type="PANTHER" id="PTHR24172:SF4">
    <property type="entry name" value="ANK_REP_REGION DOMAIN-CONTAINING PROTEIN"/>
    <property type="match status" value="1"/>
</dbReference>
<dbReference type="Gene3D" id="1.20.890.10">
    <property type="entry name" value="cAMP-dependent protein kinase regulatory subunit, dimerization-anchoring domain"/>
    <property type="match status" value="1"/>
</dbReference>
<organism evidence="2 3">
    <name type="scientific">Ooceraea biroi</name>
    <name type="common">Clonal raider ant</name>
    <name type="synonym">Cerapachys biroi</name>
    <dbReference type="NCBI Taxonomy" id="2015173"/>
    <lineage>
        <taxon>Eukaryota</taxon>
        <taxon>Metazoa</taxon>
        <taxon>Ecdysozoa</taxon>
        <taxon>Arthropoda</taxon>
        <taxon>Hexapoda</taxon>
        <taxon>Insecta</taxon>
        <taxon>Pterygota</taxon>
        <taxon>Neoptera</taxon>
        <taxon>Endopterygota</taxon>
        <taxon>Hymenoptera</taxon>
        <taxon>Apocrita</taxon>
        <taxon>Aculeata</taxon>
        <taxon>Formicoidea</taxon>
        <taxon>Formicidae</taxon>
        <taxon>Dorylinae</taxon>
        <taxon>Ooceraea</taxon>
    </lineage>
</organism>
<dbReference type="CDD" id="cd22966">
    <property type="entry name" value="DD_DYDC-like"/>
    <property type="match status" value="1"/>
</dbReference>
<proteinExistence type="predicted"/>